<accession>A0A7I7WZS3</accession>
<dbReference type="InterPro" id="IPR013785">
    <property type="entry name" value="Aldolase_TIM"/>
</dbReference>
<protein>
    <submittedName>
        <fullName evidence="2">Transaldolase</fullName>
    </submittedName>
</protein>
<keyword evidence="3" id="KW-1185">Reference proteome</keyword>
<dbReference type="InterPro" id="IPR011861">
    <property type="entry name" value="Transald_staph-type"/>
</dbReference>
<dbReference type="Gene3D" id="3.20.20.70">
    <property type="entry name" value="Aldolase class I"/>
    <property type="match status" value="1"/>
</dbReference>
<dbReference type="EMBL" id="AP022609">
    <property type="protein sequence ID" value="BBZ22071.1"/>
    <property type="molecule type" value="Genomic_DNA"/>
</dbReference>
<proteinExistence type="predicted"/>
<evidence type="ECO:0000256" key="1">
    <source>
        <dbReference type="ARBA" id="ARBA00023270"/>
    </source>
</evidence>
<dbReference type="GO" id="GO:0005975">
    <property type="term" value="P:carbohydrate metabolic process"/>
    <property type="evidence" value="ECO:0007669"/>
    <property type="project" value="InterPro"/>
</dbReference>
<dbReference type="PANTHER" id="PTHR10683:SF40">
    <property type="entry name" value="FRUCTOSE-6-PHOSPHATE ALDOLASE 1-RELATED"/>
    <property type="match status" value="1"/>
</dbReference>
<dbReference type="PANTHER" id="PTHR10683">
    <property type="entry name" value="TRANSALDOLASE"/>
    <property type="match status" value="1"/>
</dbReference>
<dbReference type="KEGG" id="mhib:MHIB_04890"/>
<dbReference type="InterPro" id="IPR001585">
    <property type="entry name" value="TAL/FSA"/>
</dbReference>
<dbReference type="OrthoDB" id="9807051at2"/>
<gene>
    <name evidence="2" type="ORF">MHIB_04890</name>
</gene>
<evidence type="ECO:0000313" key="3">
    <source>
        <dbReference type="Proteomes" id="UP000467260"/>
    </source>
</evidence>
<dbReference type="SUPFAM" id="SSF51569">
    <property type="entry name" value="Aldolase"/>
    <property type="match status" value="1"/>
</dbReference>
<keyword evidence="1" id="KW-0704">Schiff base</keyword>
<dbReference type="Proteomes" id="UP000467260">
    <property type="component" value="Chromosome"/>
</dbReference>
<dbReference type="Pfam" id="PF00923">
    <property type="entry name" value="TAL_FSA"/>
    <property type="match status" value="1"/>
</dbReference>
<dbReference type="RefSeq" id="WP_085135535.1">
    <property type="nucleotide sequence ID" value="NZ_AP022609.1"/>
</dbReference>
<name>A0A7I7WZS3_9MYCO</name>
<organism evidence="2 3">
    <name type="scientific">Mycolicibacter hiberniae</name>
    <dbReference type="NCBI Taxonomy" id="29314"/>
    <lineage>
        <taxon>Bacteria</taxon>
        <taxon>Bacillati</taxon>
        <taxon>Actinomycetota</taxon>
        <taxon>Actinomycetes</taxon>
        <taxon>Mycobacteriales</taxon>
        <taxon>Mycobacteriaceae</taxon>
        <taxon>Mycolicibacter</taxon>
    </lineage>
</organism>
<sequence>MAPLKIDIYADGADVDEMLAALKQPYIRGFTTNPTLMRKAGVTDYEAFASQVLGHIKSLPISFEVFSDDFDEMDRQARFIDSWGSNVYVKIPVTNTAGASAAGLIRTLASDRIKLNVTALLTVDQVWEVAGELNPDVPAIVSVFAGRIADTGVDPVPIMKESLKILQYRPKAKLLWASPRELLNLVQADQVGCHVITVTPDILKKLPMLGRDLAQLSLDTVKMFHNDAHTAGFSLRTRTDAYI</sequence>
<dbReference type="AlphaFoldDB" id="A0A7I7WZS3"/>
<dbReference type="NCBIfam" id="TIGR02134">
    <property type="entry name" value="transald_staph"/>
    <property type="match status" value="1"/>
</dbReference>
<reference evidence="2 3" key="1">
    <citation type="journal article" date="2019" name="Emerg. Microbes Infect.">
        <title>Comprehensive subspecies identification of 175 nontuberculous mycobacteria species based on 7547 genomic profiles.</title>
        <authorList>
            <person name="Matsumoto Y."/>
            <person name="Kinjo T."/>
            <person name="Motooka D."/>
            <person name="Nabeya D."/>
            <person name="Jung N."/>
            <person name="Uechi K."/>
            <person name="Horii T."/>
            <person name="Iida T."/>
            <person name="Fujita J."/>
            <person name="Nakamura S."/>
        </authorList>
    </citation>
    <scope>NUCLEOTIDE SEQUENCE [LARGE SCALE GENOMIC DNA]</scope>
    <source>
        <strain evidence="2 3">JCM 13571</strain>
    </source>
</reference>
<evidence type="ECO:0000313" key="2">
    <source>
        <dbReference type="EMBL" id="BBZ22071.1"/>
    </source>
</evidence>